<dbReference type="PATRIC" id="fig|1286094.4.peg.6691"/>
<dbReference type="Proteomes" id="UP000014629">
    <property type="component" value="Unassembled WGS sequence"/>
</dbReference>
<dbReference type="OrthoDB" id="4266337at2"/>
<organism evidence="1 2">
    <name type="scientific">Streptomyces aurantiacus JA 4570</name>
    <dbReference type="NCBI Taxonomy" id="1286094"/>
    <lineage>
        <taxon>Bacteria</taxon>
        <taxon>Bacillati</taxon>
        <taxon>Actinomycetota</taxon>
        <taxon>Actinomycetes</taxon>
        <taxon>Kitasatosporales</taxon>
        <taxon>Streptomycetaceae</taxon>
        <taxon>Streptomyces</taxon>
        <taxon>Streptomyces aurantiacus group</taxon>
    </lineage>
</organism>
<dbReference type="RefSeq" id="WP_016644889.1">
    <property type="nucleotide sequence ID" value="NZ_AOPZ01000441.1"/>
</dbReference>
<protein>
    <submittedName>
        <fullName evidence="1">Uncharacterized protein</fullName>
    </submittedName>
</protein>
<gene>
    <name evidence="1" type="ORF">STRAU_6770</name>
</gene>
<sequence>MIDIDDFMSGCRPAIRGLVEQVGGAEAALEFDADPLSAVGVLDSYVQRLPLGEFEVEDWITLHADLSAFVTVVLLDTYGGTCRARLDDALPTGWELVVDVVGPDTQHRVIAPMSFVYEYLVPVPQRIPRLIEAVGRQATG</sequence>
<evidence type="ECO:0000313" key="2">
    <source>
        <dbReference type="Proteomes" id="UP000014629"/>
    </source>
</evidence>
<dbReference type="EMBL" id="AOPZ01000441">
    <property type="protein sequence ID" value="EPH40157.1"/>
    <property type="molecule type" value="Genomic_DNA"/>
</dbReference>
<dbReference type="AlphaFoldDB" id="S4AFB9"/>
<keyword evidence="2" id="KW-1185">Reference proteome</keyword>
<name>S4AFB9_9ACTN</name>
<comment type="caution">
    <text evidence="1">The sequence shown here is derived from an EMBL/GenBank/DDBJ whole genome shotgun (WGS) entry which is preliminary data.</text>
</comment>
<evidence type="ECO:0000313" key="1">
    <source>
        <dbReference type="EMBL" id="EPH40157.1"/>
    </source>
</evidence>
<proteinExistence type="predicted"/>
<reference evidence="1 2" key="1">
    <citation type="submission" date="2013-02" db="EMBL/GenBank/DDBJ databases">
        <title>Draft Genome Sequence of Streptomyces aurantiacus, Which Produces Setomimycin.</title>
        <authorList>
            <person name="Gruening B.A."/>
            <person name="Praeg A."/>
            <person name="Erxleben A."/>
            <person name="Guenther S."/>
            <person name="Mueller M."/>
        </authorList>
    </citation>
    <scope>NUCLEOTIDE SEQUENCE [LARGE SCALE GENOMIC DNA]</scope>
    <source>
        <strain evidence="1 2">JA 4570</strain>
    </source>
</reference>
<accession>S4AFB9</accession>